<organism evidence="3">
    <name type="scientific">Acidicaldus sp</name>
    <dbReference type="NCBI Taxonomy" id="1872105"/>
    <lineage>
        <taxon>Bacteria</taxon>
        <taxon>Pseudomonadati</taxon>
        <taxon>Pseudomonadota</taxon>
        <taxon>Alphaproteobacteria</taxon>
        <taxon>Acetobacterales</taxon>
        <taxon>Acetobacteraceae</taxon>
        <taxon>Acidicaldus</taxon>
    </lineage>
</organism>
<dbReference type="Pfam" id="PF00378">
    <property type="entry name" value="ECH_1"/>
    <property type="match status" value="1"/>
</dbReference>
<dbReference type="Gene3D" id="3.90.226.10">
    <property type="entry name" value="2-enoyl-CoA Hydratase, Chain A, domain 1"/>
    <property type="match status" value="1"/>
</dbReference>
<sequence>MADLIETVADGIAIFTLNRPERLNAFSGEMLDALIAAMQKSATDPAIAAIILTGAGRAFCAGGDVKAMAARTDDTLERRAAELRQRHHLIVLMRQSPKIIIGAINGPAFGAGLGVALACDLRIAGESARFGTAFAGVGFSGDFGGSYHLTQLAGPAKARELYLLGEPIDAREAHRLDLVTRVVPDGALLAEAETLARRFAEGPRLAYAYMKRNLFAAETASLADVLDMEAFHQARTGMTEDHREAREAFVAKRKPAFKGK</sequence>
<accession>A0A8J4HC84</accession>
<evidence type="ECO:0000256" key="2">
    <source>
        <dbReference type="RuleBase" id="RU003707"/>
    </source>
</evidence>
<dbReference type="SUPFAM" id="SSF52096">
    <property type="entry name" value="ClpP/crotonase"/>
    <property type="match status" value="1"/>
</dbReference>
<proteinExistence type="inferred from homology"/>
<gene>
    <name evidence="3" type="ORF">ENY07_10680</name>
</gene>
<comment type="similarity">
    <text evidence="1 2">Belongs to the enoyl-CoA hydratase/isomerase family.</text>
</comment>
<dbReference type="InterPro" id="IPR029045">
    <property type="entry name" value="ClpP/crotonase-like_dom_sf"/>
</dbReference>
<dbReference type="EMBL" id="DTQM01000203">
    <property type="protein sequence ID" value="HGC43668.1"/>
    <property type="molecule type" value="Genomic_DNA"/>
</dbReference>
<dbReference type="GO" id="GO:0003824">
    <property type="term" value="F:catalytic activity"/>
    <property type="evidence" value="ECO:0007669"/>
    <property type="project" value="InterPro"/>
</dbReference>
<name>A0A8J4HC84_9PROT</name>
<dbReference type="PANTHER" id="PTHR43459:SF1">
    <property type="entry name" value="EG:BACN32G11.4 PROTEIN"/>
    <property type="match status" value="1"/>
</dbReference>
<dbReference type="PANTHER" id="PTHR43459">
    <property type="entry name" value="ENOYL-COA HYDRATASE"/>
    <property type="match status" value="1"/>
</dbReference>
<comment type="caution">
    <text evidence="3">The sequence shown here is derived from an EMBL/GenBank/DDBJ whole genome shotgun (WGS) entry which is preliminary data.</text>
</comment>
<dbReference type="CDD" id="cd06558">
    <property type="entry name" value="crotonase-like"/>
    <property type="match status" value="1"/>
</dbReference>
<reference evidence="3" key="1">
    <citation type="journal article" date="2020" name="mSystems">
        <title>Genome- and Community-Level Interaction Insights into Carbon Utilization and Element Cycling Functions of Hydrothermarchaeota in Hydrothermal Sediment.</title>
        <authorList>
            <person name="Zhou Z."/>
            <person name="Liu Y."/>
            <person name="Xu W."/>
            <person name="Pan J."/>
            <person name="Luo Z.H."/>
            <person name="Li M."/>
        </authorList>
    </citation>
    <scope>NUCLEOTIDE SEQUENCE</scope>
    <source>
        <strain evidence="3">SpSt-997</strain>
    </source>
</reference>
<evidence type="ECO:0000256" key="1">
    <source>
        <dbReference type="ARBA" id="ARBA00005254"/>
    </source>
</evidence>
<dbReference type="Gene3D" id="1.10.12.10">
    <property type="entry name" value="Lyase 2-enoyl-coa Hydratase, Chain A, domain 2"/>
    <property type="match status" value="1"/>
</dbReference>
<protein>
    <submittedName>
        <fullName evidence="3">Enoyl-CoA hydratase</fullName>
    </submittedName>
</protein>
<dbReference type="InterPro" id="IPR001753">
    <property type="entry name" value="Enoyl-CoA_hydra/iso"/>
</dbReference>
<dbReference type="InterPro" id="IPR014748">
    <property type="entry name" value="Enoyl-CoA_hydra_C"/>
</dbReference>
<evidence type="ECO:0000313" key="3">
    <source>
        <dbReference type="EMBL" id="HGC43668.1"/>
    </source>
</evidence>
<dbReference type="InterPro" id="IPR018376">
    <property type="entry name" value="Enoyl-CoA_hyd/isom_CS"/>
</dbReference>
<dbReference type="AlphaFoldDB" id="A0A8J4HC84"/>
<dbReference type="PROSITE" id="PS00166">
    <property type="entry name" value="ENOYL_COA_HYDRATASE"/>
    <property type="match status" value="1"/>
</dbReference>